<evidence type="ECO:0000313" key="1">
    <source>
        <dbReference type="EMBL" id="MFC6592181.1"/>
    </source>
</evidence>
<sequence length="54" mass="6123">MTHRRVTWAVYWAEPQGQTLTPVGAAALSRLDHKALDLWRQRSAGLWGELPPAR</sequence>
<gene>
    <name evidence="1" type="ORF">ACFP81_09345</name>
</gene>
<evidence type="ECO:0000313" key="2">
    <source>
        <dbReference type="Proteomes" id="UP001596297"/>
    </source>
</evidence>
<name>A0ABW1YCZ4_9DEIO</name>
<organism evidence="1 2">
    <name type="scientific">Deinococcus lacus</name>
    <dbReference type="NCBI Taxonomy" id="392561"/>
    <lineage>
        <taxon>Bacteria</taxon>
        <taxon>Thermotogati</taxon>
        <taxon>Deinococcota</taxon>
        <taxon>Deinococci</taxon>
        <taxon>Deinococcales</taxon>
        <taxon>Deinococcaceae</taxon>
        <taxon>Deinococcus</taxon>
    </lineage>
</organism>
<reference evidence="2" key="1">
    <citation type="journal article" date="2019" name="Int. J. Syst. Evol. Microbiol.">
        <title>The Global Catalogue of Microorganisms (GCM) 10K type strain sequencing project: providing services to taxonomists for standard genome sequencing and annotation.</title>
        <authorList>
            <consortium name="The Broad Institute Genomics Platform"/>
            <consortium name="The Broad Institute Genome Sequencing Center for Infectious Disease"/>
            <person name="Wu L."/>
            <person name="Ma J."/>
        </authorList>
    </citation>
    <scope>NUCLEOTIDE SEQUENCE [LARGE SCALE GENOMIC DNA]</scope>
    <source>
        <strain evidence="2">CGMCC 1.15772</strain>
    </source>
</reference>
<dbReference type="RefSeq" id="WP_380083190.1">
    <property type="nucleotide sequence ID" value="NZ_JBHSWD010000001.1"/>
</dbReference>
<comment type="caution">
    <text evidence="1">The sequence shown here is derived from an EMBL/GenBank/DDBJ whole genome shotgun (WGS) entry which is preliminary data.</text>
</comment>
<proteinExistence type="predicted"/>
<protein>
    <submittedName>
        <fullName evidence="1">Uncharacterized protein</fullName>
    </submittedName>
</protein>
<accession>A0ABW1YCZ4</accession>
<dbReference type="EMBL" id="JBHSWD010000001">
    <property type="protein sequence ID" value="MFC6592181.1"/>
    <property type="molecule type" value="Genomic_DNA"/>
</dbReference>
<dbReference type="Proteomes" id="UP001596297">
    <property type="component" value="Unassembled WGS sequence"/>
</dbReference>
<keyword evidence="2" id="KW-1185">Reference proteome</keyword>